<evidence type="ECO:0000256" key="2">
    <source>
        <dbReference type="ARBA" id="ARBA00005517"/>
    </source>
</evidence>
<feature type="modified residue" description="N6-(pyridoxal phosphate)lysine" evidence="6">
    <location>
        <position position="111"/>
    </location>
</feature>
<organism evidence="8 9">
    <name type="scientific">Anaerobacterium chartisolvens</name>
    <dbReference type="NCBI Taxonomy" id="1297424"/>
    <lineage>
        <taxon>Bacteria</taxon>
        <taxon>Bacillati</taxon>
        <taxon>Bacillota</taxon>
        <taxon>Clostridia</taxon>
        <taxon>Eubacteriales</taxon>
        <taxon>Oscillospiraceae</taxon>
        <taxon>Anaerobacterium</taxon>
    </lineage>
</organism>
<protein>
    <recommendedName>
        <fullName evidence="5">Threonine synthase</fullName>
        <ecNumber evidence="5">4.2.3.1</ecNumber>
    </recommendedName>
</protein>
<sequence>MGCVRLDYFLKCVSCGREYARDEVEYTCAACGDRMGTLEIVPDYNSIPASKMDYEKNESLWQFEKLLPVEPGSYRTHLHVGGTPLYRFSGLLGIRELLVKYDGSSPTASFKDRASAVVVTKAYEKGYDTVYCASTGNAAASLAGLTAVTPLKAYIFLPASAPAAKISQLFAYGAKVIAVDGTYDQAFDLSLEVGRLKGWYSRNSAINPYSLEGKKTGAYEICVQNDWRVPDAVLVGVGDGTVISSLYKGFYDFYRMGFIDKIPQIIGVQAAGSDAVKRVFERGEPYAPLDIEASTIADSISVGKPRDVIKASGAVKKSGGFFVAVQDEEIMQAVLELAANTGVFGEPAGAVAYAGLKKLIELGKLQKDSSICIVVTGNGLKDISAISRFVSVQPVKPDISSIMQYIETKDESSQL</sequence>
<dbReference type="GO" id="GO:0004794">
    <property type="term" value="F:threonine deaminase activity"/>
    <property type="evidence" value="ECO:0007669"/>
    <property type="project" value="TreeGrafter"/>
</dbReference>
<accession>A0A369AJJ1</accession>
<dbReference type="Gene3D" id="3.40.50.1100">
    <property type="match status" value="2"/>
</dbReference>
<reference evidence="8 9" key="1">
    <citation type="submission" date="2018-07" db="EMBL/GenBank/DDBJ databases">
        <title>Genomic Encyclopedia of Type Strains, Phase IV (KMG-IV): sequencing the most valuable type-strain genomes for metagenomic binning, comparative biology and taxonomic classification.</title>
        <authorList>
            <person name="Goeker M."/>
        </authorList>
    </citation>
    <scope>NUCLEOTIDE SEQUENCE [LARGE SCALE GENOMIC DNA]</scope>
    <source>
        <strain evidence="8 9">DSM 27016</strain>
    </source>
</reference>
<dbReference type="GO" id="GO:0006567">
    <property type="term" value="P:L-threonine catabolic process"/>
    <property type="evidence" value="ECO:0007669"/>
    <property type="project" value="TreeGrafter"/>
</dbReference>
<dbReference type="PANTHER" id="PTHR48078">
    <property type="entry name" value="THREONINE DEHYDRATASE, MITOCHONDRIAL-RELATED"/>
    <property type="match status" value="1"/>
</dbReference>
<dbReference type="InterPro" id="IPR004450">
    <property type="entry name" value="Thr_synthase-like"/>
</dbReference>
<evidence type="ECO:0000256" key="5">
    <source>
        <dbReference type="NCBIfam" id="TIGR00260"/>
    </source>
</evidence>
<dbReference type="PANTHER" id="PTHR48078:SF6">
    <property type="entry name" value="L-THREONINE DEHYDRATASE CATABOLIC TDCB"/>
    <property type="match status" value="1"/>
</dbReference>
<dbReference type="GO" id="GO:0009097">
    <property type="term" value="P:isoleucine biosynthetic process"/>
    <property type="evidence" value="ECO:0007669"/>
    <property type="project" value="TreeGrafter"/>
</dbReference>
<dbReference type="EC" id="4.2.3.1" evidence="5"/>
<dbReference type="SUPFAM" id="SSF53686">
    <property type="entry name" value="Tryptophan synthase beta subunit-like PLP-dependent enzymes"/>
    <property type="match status" value="1"/>
</dbReference>
<name>A0A369AJJ1_9FIRM</name>
<comment type="similarity">
    <text evidence="2">Belongs to the threonine synthase family.</text>
</comment>
<keyword evidence="9" id="KW-1185">Reference proteome</keyword>
<keyword evidence="4" id="KW-0456">Lyase</keyword>
<dbReference type="Pfam" id="PF00291">
    <property type="entry name" value="PALP"/>
    <property type="match status" value="1"/>
</dbReference>
<evidence type="ECO:0000313" key="9">
    <source>
        <dbReference type="Proteomes" id="UP000253034"/>
    </source>
</evidence>
<evidence type="ECO:0000256" key="3">
    <source>
        <dbReference type="ARBA" id="ARBA00022898"/>
    </source>
</evidence>
<dbReference type="GO" id="GO:0009088">
    <property type="term" value="P:threonine biosynthetic process"/>
    <property type="evidence" value="ECO:0007669"/>
    <property type="project" value="UniProtKB-UniRule"/>
</dbReference>
<evidence type="ECO:0000256" key="1">
    <source>
        <dbReference type="ARBA" id="ARBA00001933"/>
    </source>
</evidence>
<evidence type="ECO:0000313" key="8">
    <source>
        <dbReference type="EMBL" id="RCX09579.1"/>
    </source>
</evidence>
<dbReference type="InterPro" id="IPR050147">
    <property type="entry name" value="Ser/Thr_Dehydratase"/>
</dbReference>
<gene>
    <name evidence="8" type="ORF">DFR58_13510</name>
</gene>
<keyword evidence="3 6" id="KW-0663">Pyridoxal phosphate</keyword>
<dbReference type="GO" id="GO:0004795">
    <property type="term" value="F:threonine synthase activity"/>
    <property type="evidence" value="ECO:0007669"/>
    <property type="project" value="UniProtKB-UniRule"/>
</dbReference>
<evidence type="ECO:0000259" key="7">
    <source>
        <dbReference type="Pfam" id="PF00291"/>
    </source>
</evidence>
<dbReference type="InterPro" id="IPR001926">
    <property type="entry name" value="TrpB-like_PALP"/>
</dbReference>
<dbReference type="EMBL" id="QPJT01000035">
    <property type="protein sequence ID" value="RCX09579.1"/>
    <property type="molecule type" value="Genomic_DNA"/>
</dbReference>
<dbReference type="Proteomes" id="UP000253034">
    <property type="component" value="Unassembled WGS sequence"/>
</dbReference>
<comment type="cofactor">
    <cofactor evidence="1 6">
        <name>pyridoxal 5'-phosphate</name>
        <dbReference type="ChEBI" id="CHEBI:597326"/>
    </cofactor>
</comment>
<evidence type="ECO:0000256" key="6">
    <source>
        <dbReference type="PIRSR" id="PIRSR604450-51"/>
    </source>
</evidence>
<dbReference type="NCBIfam" id="TIGR00260">
    <property type="entry name" value="thrC"/>
    <property type="match status" value="1"/>
</dbReference>
<dbReference type="InterPro" id="IPR036052">
    <property type="entry name" value="TrpB-like_PALP_sf"/>
</dbReference>
<dbReference type="GO" id="GO:0003941">
    <property type="term" value="F:L-serine ammonia-lyase activity"/>
    <property type="evidence" value="ECO:0007669"/>
    <property type="project" value="TreeGrafter"/>
</dbReference>
<dbReference type="GO" id="GO:0006565">
    <property type="term" value="P:L-serine catabolic process"/>
    <property type="evidence" value="ECO:0007669"/>
    <property type="project" value="TreeGrafter"/>
</dbReference>
<dbReference type="CDD" id="cd01563">
    <property type="entry name" value="Thr-synth_1"/>
    <property type="match status" value="1"/>
</dbReference>
<feature type="domain" description="Tryptophan synthase beta chain-like PALP" evidence="7">
    <location>
        <begin position="78"/>
        <end position="377"/>
    </location>
</feature>
<proteinExistence type="inferred from homology"/>
<dbReference type="AlphaFoldDB" id="A0A369AJJ1"/>
<comment type="caution">
    <text evidence="8">The sequence shown here is derived from an EMBL/GenBank/DDBJ whole genome shotgun (WGS) entry which is preliminary data.</text>
</comment>
<evidence type="ECO:0000256" key="4">
    <source>
        <dbReference type="ARBA" id="ARBA00023239"/>
    </source>
</evidence>